<dbReference type="InterPro" id="IPR007899">
    <property type="entry name" value="CHAD_dom"/>
</dbReference>
<dbReference type="Proteomes" id="UP001168640">
    <property type="component" value="Unassembled WGS sequence"/>
</dbReference>
<reference evidence="2" key="1">
    <citation type="submission" date="2023-07" db="EMBL/GenBank/DDBJ databases">
        <title>Marinobacter sp. chi1 genome sequencing and assembly.</title>
        <authorList>
            <person name="Park S."/>
        </authorList>
    </citation>
    <scope>NUCLEOTIDE SEQUENCE</scope>
    <source>
        <strain evidence="2">Chi1</strain>
    </source>
</reference>
<dbReference type="PROSITE" id="PS51708">
    <property type="entry name" value="CHAD"/>
    <property type="match status" value="1"/>
</dbReference>
<dbReference type="Pfam" id="PF05235">
    <property type="entry name" value="CHAD"/>
    <property type="match status" value="1"/>
</dbReference>
<dbReference type="EMBL" id="JAUMIS010000001">
    <property type="protein sequence ID" value="MDO3720927.1"/>
    <property type="molecule type" value="Genomic_DNA"/>
</dbReference>
<gene>
    <name evidence="2" type="ORF">QVZ43_04285</name>
</gene>
<evidence type="ECO:0000313" key="2">
    <source>
        <dbReference type="EMBL" id="MDO3720927.1"/>
    </source>
</evidence>
<comment type="caution">
    <text evidence="2">The sequence shown here is derived from an EMBL/GenBank/DDBJ whole genome shotgun (WGS) entry which is preliminary data.</text>
</comment>
<dbReference type="RefSeq" id="WP_302908999.1">
    <property type="nucleotide sequence ID" value="NZ_JAUMIS010000001.1"/>
</dbReference>
<protein>
    <submittedName>
        <fullName evidence="2">CHAD domain-containing protein</fullName>
    </submittedName>
</protein>
<dbReference type="PANTHER" id="PTHR39339:SF1">
    <property type="entry name" value="CHAD DOMAIN-CONTAINING PROTEIN"/>
    <property type="match status" value="1"/>
</dbReference>
<dbReference type="InterPro" id="IPR038186">
    <property type="entry name" value="CHAD_dom_sf"/>
</dbReference>
<sequence>MRYRLSRDSNFNKQLKRLIQSVHEDIALSLLHATRDPETGVHEARKRTKEIRALLRLFRPWLGKATYADWRVRYRKLAKKLGDTRDADVRLTTWRFLVEENPELQAKSFRNVTRILNKDKKRARRNLGDEHFFLRLAQEVEAERTASRSWNLPSAPKELSPVLLRLLKKARCAEKQARKSDDIEDFHRFRKCSKDLFYCSRALRPVMGKELKKWVRELRDVTEVQGQANDQSVLLDYLKTHRDEIALDTKNWRTAKRCVLQTQRNLQRVAHKRAQKLFSELIEF</sequence>
<dbReference type="Gene3D" id="1.40.20.10">
    <property type="entry name" value="CHAD domain"/>
    <property type="match status" value="1"/>
</dbReference>
<proteinExistence type="predicted"/>
<organism evidence="2 3">
    <name type="scientific">Marinobacter suaedae</name>
    <dbReference type="NCBI Taxonomy" id="3057675"/>
    <lineage>
        <taxon>Bacteria</taxon>
        <taxon>Pseudomonadati</taxon>
        <taxon>Pseudomonadota</taxon>
        <taxon>Gammaproteobacteria</taxon>
        <taxon>Pseudomonadales</taxon>
        <taxon>Marinobacteraceae</taxon>
        <taxon>Marinobacter</taxon>
    </lineage>
</organism>
<accession>A0ABT8VY54</accession>
<dbReference type="PANTHER" id="PTHR39339">
    <property type="entry name" value="SLR1444 PROTEIN"/>
    <property type="match status" value="1"/>
</dbReference>
<name>A0ABT8VY54_9GAMM</name>
<feature type="domain" description="CHAD" evidence="1">
    <location>
        <begin position="8"/>
        <end position="284"/>
    </location>
</feature>
<dbReference type="SMART" id="SM00880">
    <property type="entry name" value="CHAD"/>
    <property type="match status" value="1"/>
</dbReference>
<evidence type="ECO:0000259" key="1">
    <source>
        <dbReference type="PROSITE" id="PS51708"/>
    </source>
</evidence>
<keyword evidence="3" id="KW-1185">Reference proteome</keyword>
<evidence type="ECO:0000313" key="3">
    <source>
        <dbReference type="Proteomes" id="UP001168640"/>
    </source>
</evidence>